<keyword evidence="5" id="KW-0418">Kinase</keyword>
<dbReference type="PIRSF" id="PIRSF000705">
    <property type="entry name" value="DNK"/>
    <property type="match status" value="1"/>
</dbReference>
<dbReference type="GO" id="GO:0005739">
    <property type="term" value="C:mitochondrion"/>
    <property type="evidence" value="ECO:0007669"/>
    <property type="project" value="TreeGrafter"/>
</dbReference>
<protein>
    <submittedName>
        <fullName evidence="5">Deoxynucleoside kinase</fullName>
    </submittedName>
</protein>
<evidence type="ECO:0000256" key="2">
    <source>
        <dbReference type="PIRSR" id="PIRSR000705-1"/>
    </source>
</evidence>
<dbReference type="AlphaFoldDB" id="A0A9Q0S852"/>
<feature type="active site" description="Proton acceptor" evidence="2">
    <location>
        <position position="105"/>
    </location>
</feature>
<evidence type="ECO:0000313" key="5">
    <source>
        <dbReference type="EMBL" id="KAJ6646970.1"/>
    </source>
</evidence>
<gene>
    <name evidence="5" type="primary">dnk_2</name>
    <name evidence="5" type="ORF">Bhyg_02187</name>
</gene>
<evidence type="ECO:0000256" key="1">
    <source>
        <dbReference type="ARBA" id="ARBA00007420"/>
    </source>
</evidence>
<dbReference type="Gene3D" id="3.40.50.300">
    <property type="entry name" value="P-loop containing nucleotide triphosphate hydrolases"/>
    <property type="match status" value="2"/>
</dbReference>
<dbReference type="EMBL" id="WJQU01000001">
    <property type="protein sequence ID" value="KAJ6646970.1"/>
    <property type="molecule type" value="Genomic_DNA"/>
</dbReference>
<keyword evidence="6" id="KW-1185">Reference proteome</keyword>
<dbReference type="PANTHER" id="PTHR10513">
    <property type="entry name" value="DEOXYNUCLEOSIDE KINASE"/>
    <property type="match status" value="1"/>
</dbReference>
<keyword evidence="3" id="KW-0547">Nucleotide-binding</keyword>
<feature type="domain" description="Deoxynucleoside kinase" evidence="4">
    <location>
        <begin position="26"/>
        <end position="108"/>
    </location>
</feature>
<keyword evidence="3" id="KW-0067">ATP-binding</keyword>
<dbReference type="GO" id="GO:0019136">
    <property type="term" value="F:deoxynucleoside kinase activity"/>
    <property type="evidence" value="ECO:0007669"/>
    <property type="project" value="InterPro"/>
</dbReference>
<evidence type="ECO:0000256" key="3">
    <source>
        <dbReference type="PIRSR" id="PIRSR000705-3"/>
    </source>
</evidence>
<comment type="caution">
    <text evidence="5">The sequence shown here is derived from an EMBL/GenBank/DDBJ whole genome shotgun (WGS) entry which is preliminary data.</text>
</comment>
<dbReference type="PANTHER" id="PTHR10513:SF24">
    <property type="entry name" value="THYMIDINE KINASE 2, MITOCHONDRIAL"/>
    <property type="match status" value="1"/>
</dbReference>
<name>A0A9Q0S852_9DIPT</name>
<dbReference type="SUPFAM" id="SSF52540">
    <property type="entry name" value="P-loop containing nucleoside triphosphate hydrolases"/>
    <property type="match status" value="1"/>
</dbReference>
<keyword evidence="5" id="KW-0808">Transferase</keyword>
<dbReference type="InterPro" id="IPR002624">
    <property type="entry name" value="DCK/DGK"/>
</dbReference>
<dbReference type="InterPro" id="IPR027417">
    <property type="entry name" value="P-loop_NTPase"/>
</dbReference>
<dbReference type="InterPro" id="IPR050566">
    <property type="entry name" value="Deoxyribonucleoside_kinase"/>
</dbReference>
<feature type="binding site" evidence="3">
    <location>
        <begin position="29"/>
        <end position="37"/>
    </location>
    <ligand>
        <name>ATP</name>
        <dbReference type="ChEBI" id="CHEBI:30616"/>
    </ligand>
</feature>
<accession>A0A9Q0S852</accession>
<feature type="binding site" evidence="3">
    <location>
        <begin position="122"/>
        <end position="126"/>
    </location>
    <ligand>
        <name>ATP</name>
        <dbReference type="ChEBI" id="CHEBI:30616"/>
    </ligand>
</feature>
<dbReference type="Pfam" id="PF01712">
    <property type="entry name" value="dNK"/>
    <property type="match status" value="1"/>
</dbReference>
<reference evidence="5" key="1">
    <citation type="submission" date="2022-07" db="EMBL/GenBank/DDBJ databases">
        <authorList>
            <person name="Trinca V."/>
            <person name="Uliana J.V.C."/>
            <person name="Torres T.T."/>
            <person name="Ward R.J."/>
            <person name="Monesi N."/>
        </authorList>
    </citation>
    <scope>NUCLEOTIDE SEQUENCE</scope>
    <source>
        <strain evidence="5">HSMRA1968</strain>
        <tissue evidence="5">Whole embryos</tissue>
    </source>
</reference>
<dbReference type="Proteomes" id="UP001151699">
    <property type="component" value="Chromosome A"/>
</dbReference>
<dbReference type="OrthoDB" id="567086at2759"/>
<comment type="similarity">
    <text evidence="1">Belongs to the DCK/DGK family.</text>
</comment>
<dbReference type="InterPro" id="IPR031314">
    <property type="entry name" value="DNK_dom"/>
</dbReference>
<organism evidence="5 6">
    <name type="scientific">Pseudolycoriella hygida</name>
    <dbReference type="NCBI Taxonomy" id="35572"/>
    <lineage>
        <taxon>Eukaryota</taxon>
        <taxon>Metazoa</taxon>
        <taxon>Ecdysozoa</taxon>
        <taxon>Arthropoda</taxon>
        <taxon>Hexapoda</taxon>
        <taxon>Insecta</taxon>
        <taxon>Pterygota</taxon>
        <taxon>Neoptera</taxon>
        <taxon>Endopterygota</taxon>
        <taxon>Diptera</taxon>
        <taxon>Nematocera</taxon>
        <taxon>Sciaroidea</taxon>
        <taxon>Sciaridae</taxon>
        <taxon>Pseudolycoriella</taxon>
    </lineage>
</organism>
<evidence type="ECO:0000313" key="6">
    <source>
        <dbReference type="Proteomes" id="UP001151699"/>
    </source>
</evidence>
<sequence>MREVTNPVSNPIVSGSGGNGRCFTVAIEGNIGSGKSTFIEYCRRQTNTVTYQEPVDLWRNVGGVNLLANFYNDPRQWALAFQMAVGESMLAIYEKETFKPIKVVERSLLIYLRTSPSVAYERMRARARPEEGTVALGYLEGLHSAHEHCLRNLQEANLRNEEEIMIFTVDADLSPVALISEYEQVWHCVSLLAGC</sequence>
<proteinExistence type="inferred from homology"/>
<evidence type="ECO:0000259" key="4">
    <source>
        <dbReference type="Pfam" id="PF01712"/>
    </source>
</evidence>
<dbReference type="GO" id="GO:0005524">
    <property type="term" value="F:ATP binding"/>
    <property type="evidence" value="ECO:0007669"/>
    <property type="project" value="UniProtKB-KW"/>
</dbReference>